<proteinExistence type="predicted"/>
<evidence type="ECO:0000256" key="1">
    <source>
        <dbReference type="SAM" id="Phobius"/>
    </source>
</evidence>
<keyword evidence="1" id="KW-0472">Membrane</keyword>
<feature type="transmembrane region" description="Helical" evidence="1">
    <location>
        <begin position="12"/>
        <end position="34"/>
    </location>
</feature>
<dbReference type="EMBL" id="JBHUGA010000025">
    <property type="protein sequence ID" value="MFD1846718.1"/>
    <property type="molecule type" value="Genomic_DNA"/>
</dbReference>
<dbReference type="Proteomes" id="UP001597307">
    <property type="component" value="Unassembled WGS sequence"/>
</dbReference>
<organism evidence="2 3">
    <name type="scientific">Arthrobacter flavus</name>
    <dbReference type="NCBI Taxonomy" id="95172"/>
    <lineage>
        <taxon>Bacteria</taxon>
        <taxon>Bacillati</taxon>
        <taxon>Actinomycetota</taxon>
        <taxon>Actinomycetes</taxon>
        <taxon>Micrococcales</taxon>
        <taxon>Micrococcaceae</taxon>
        <taxon>Arthrobacter</taxon>
    </lineage>
</organism>
<sequence>MSMQKSILATRWLAILGFAGALIFLAFLQITATFGSGPERTMGDAWPWFTLSGLFALGVVGTIITVILIVIRSANERSVKDGEQEVGRQ</sequence>
<evidence type="ECO:0000313" key="3">
    <source>
        <dbReference type="Proteomes" id="UP001597307"/>
    </source>
</evidence>
<keyword evidence="3" id="KW-1185">Reference proteome</keyword>
<accession>A0ABW4Q7L5</accession>
<protein>
    <recommendedName>
        <fullName evidence="4">Integral membrane protein</fullName>
    </recommendedName>
</protein>
<name>A0ABW4Q7L5_9MICC</name>
<feature type="transmembrane region" description="Helical" evidence="1">
    <location>
        <begin position="46"/>
        <end position="71"/>
    </location>
</feature>
<reference evidence="3" key="1">
    <citation type="journal article" date="2019" name="Int. J. Syst. Evol. Microbiol.">
        <title>The Global Catalogue of Microorganisms (GCM) 10K type strain sequencing project: providing services to taxonomists for standard genome sequencing and annotation.</title>
        <authorList>
            <consortium name="The Broad Institute Genomics Platform"/>
            <consortium name="The Broad Institute Genome Sequencing Center for Infectious Disease"/>
            <person name="Wu L."/>
            <person name="Ma J."/>
        </authorList>
    </citation>
    <scope>NUCLEOTIDE SEQUENCE [LARGE SCALE GENOMIC DNA]</scope>
    <source>
        <strain evidence="3">JCM 11496</strain>
    </source>
</reference>
<gene>
    <name evidence="2" type="ORF">ACFSFX_08925</name>
</gene>
<comment type="caution">
    <text evidence="2">The sequence shown here is derived from an EMBL/GenBank/DDBJ whole genome shotgun (WGS) entry which is preliminary data.</text>
</comment>
<keyword evidence="1" id="KW-0812">Transmembrane</keyword>
<dbReference type="RefSeq" id="WP_343878605.1">
    <property type="nucleotide sequence ID" value="NZ_BAAAIJ010000021.1"/>
</dbReference>
<evidence type="ECO:0000313" key="2">
    <source>
        <dbReference type="EMBL" id="MFD1846718.1"/>
    </source>
</evidence>
<evidence type="ECO:0008006" key="4">
    <source>
        <dbReference type="Google" id="ProtNLM"/>
    </source>
</evidence>
<keyword evidence="1" id="KW-1133">Transmembrane helix</keyword>